<reference evidence="3" key="1">
    <citation type="journal article" date="2015" name="Proc. Natl. Acad. Sci. U.S.A.">
        <title>Genome sequencing of adzuki bean (Vigna angularis) provides insight into high starch and low fat accumulation and domestication.</title>
        <authorList>
            <person name="Yang K."/>
            <person name="Tian Z."/>
            <person name="Chen C."/>
            <person name="Luo L."/>
            <person name="Zhao B."/>
            <person name="Wang Z."/>
            <person name="Yu L."/>
            <person name="Li Y."/>
            <person name="Sun Y."/>
            <person name="Li W."/>
            <person name="Chen Y."/>
            <person name="Li Y."/>
            <person name="Zhang Y."/>
            <person name="Ai D."/>
            <person name="Zhao J."/>
            <person name="Shang C."/>
            <person name="Ma Y."/>
            <person name="Wu B."/>
            <person name="Wang M."/>
            <person name="Gao L."/>
            <person name="Sun D."/>
            <person name="Zhang P."/>
            <person name="Guo F."/>
            <person name="Wang W."/>
            <person name="Li Y."/>
            <person name="Wang J."/>
            <person name="Varshney R.K."/>
            <person name="Wang J."/>
            <person name="Ling H.Q."/>
            <person name="Wan P."/>
        </authorList>
    </citation>
    <scope>NUCLEOTIDE SEQUENCE</scope>
    <source>
        <strain evidence="3">cv. Jingnong 6</strain>
    </source>
</reference>
<protein>
    <submittedName>
        <fullName evidence="2">Uncharacterized protein</fullName>
    </submittedName>
</protein>
<name>A0A0L9TIG5_PHAAN</name>
<dbReference type="EMBL" id="KQ258662">
    <property type="protein sequence ID" value="KOM30350.1"/>
    <property type="molecule type" value="Genomic_DNA"/>
</dbReference>
<gene>
    <name evidence="2" type="ORF">LR48_Vigan1242s000500</name>
</gene>
<evidence type="ECO:0000313" key="3">
    <source>
        <dbReference type="Proteomes" id="UP000053144"/>
    </source>
</evidence>
<proteinExistence type="predicted"/>
<evidence type="ECO:0000313" key="2">
    <source>
        <dbReference type="EMBL" id="KOM30350.1"/>
    </source>
</evidence>
<feature type="region of interest" description="Disordered" evidence="1">
    <location>
        <begin position="39"/>
        <end position="74"/>
    </location>
</feature>
<sequence length="74" mass="8583">MFRPRHCHKLTTILITRSTKTMKTMKGIDLLCPSSASTAVTSSLQHRSTARGRTKSYDHDGRKKYKERRTYEKP</sequence>
<dbReference type="AlphaFoldDB" id="A0A0L9TIG5"/>
<evidence type="ECO:0000256" key="1">
    <source>
        <dbReference type="SAM" id="MobiDB-lite"/>
    </source>
</evidence>
<organism evidence="2 3">
    <name type="scientific">Phaseolus angularis</name>
    <name type="common">Azuki bean</name>
    <name type="synonym">Vigna angularis</name>
    <dbReference type="NCBI Taxonomy" id="3914"/>
    <lineage>
        <taxon>Eukaryota</taxon>
        <taxon>Viridiplantae</taxon>
        <taxon>Streptophyta</taxon>
        <taxon>Embryophyta</taxon>
        <taxon>Tracheophyta</taxon>
        <taxon>Spermatophyta</taxon>
        <taxon>Magnoliopsida</taxon>
        <taxon>eudicotyledons</taxon>
        <taxon>Gunneridae</taxon>
        <taxon>Pentapetalae</taxon>
        <taxon>rosids</taxon>
        <taxon>fabids</taxon>
        <taxon>Fabales</taxon>
        <taxon>Fabaceae</taxon>
        <taxon>Papilionoideae</taxon>
        <taxon>50 kb inversion clade</taxon>
        <taxon>NPAAA clade</taxon>
        <taxon>indigoferoid/millettioid clade</taxon>
        <taxon>Phaseoleae</taxon>
        <taxon>Vigna</taxon>
    </lineage>
</organism>
<accession>A0A0L9TIG5</accession>
<dbReference type="Gramene" id="KOM30350">
    <property type="protein sequence ID" value="KOM30350"/>
    <property type="gene ID" value="LR48_Vigan1242s000500"/>
</dbReference>
<dbReference type="Proteomes" id="UP000053144">
    <property type="component" value="Unassembled WGS sequence"/>
</dbReference>